<evidence type="ECO:0000313" key="2">
    <source>
        <dbReference type="Proteomes" id="UP000314294"/>
    </source>
</evidence>
<dbReference type="EMBL" id="SRLO01000497">
    <property type="protein sequence ID" value="TNN54037.1"/>
    <property type="molecule type" value="Genomic_DNA"/>
</dbReference>
<dbReference type="Proteomes" id="UP000314294">
    <property type="component" value="Unassembled WGS sequence"/>
</dbReference>
<protein>
    <submittedName>
        <fullName evidence="1">Uncharacterized protein</fullName>
    </submittedName>
</protein>
<accession>A0A4Z2GKJ6</accession>
<gene>
    <name evidence="1" type="ORF">EYF80_035728</name>
</gene>
<organism evidence="1 2">
    <name type="scientific">Liparis tanakae</name>
    <name type="common">Tanaka's snailfish</name>
    <dbReference type="NCBI Taxonomy" id="230148"/>
    <lineage>
        <taxon>Eukaryota</taxon>
        <taxon>Metazoa</taxon>
        <taxon>Chordata</taxon>
        <taxon>Craniata</taxon>
        <taxon>Vertebrata</taxon>
        <taxon>Euteleostomi</taxon>
        <taxon>Actinopterygii</taxon>
        <taxon>Neopterygii</taxon>
        <taxon>Teleostei</taxon>
        <taxon>Neoteleostei</taxon>
        <taxon>Acanthomorphata</taxon>
        <taxon>Eupercaria</taxon>
        <taxon>Perciformes</taxon>
        <taxon>Cottioidei</taxon>
        <taxon>Cottales</taxon>
        <taxon>Liparidae</taxon>
        <taxon>Liparis</taxon>
    </lineage>
</organism>
<dbReference type="AlphaFoldDB" id="A0A4Z2GKJ6"/>
<proteinExistence type="predicted"/>
<evidence type="ECO:0000313" key="1">
    <source>
        <dbReference type="EMBL" id="TNN54037.1"/>
    </source>
</evidence>
<keyword evidence="2" id="KW-1185">Reference proteome</keyword>
<comment type="caution">
    <text evidence="1">The sequence shown here is derived from an EMBL/GenBank/DDBJ whole genome shotgun (WGS) entry which is preliminary data.</text>
</comment>
<sequence length="92" mass="10217">MVCCTGRTSSFPAEIFSKSRYAERSYAVRRDACCSGSSQTLSIRNNNQPVNKERSGPACRVVLQQQTRDEHATEGPASVVNLYCRGDHAMHH</sequence>
<name>A0A4Z2GKJ6_9TELE</name>
<reference evidence="1 2" key="1">
    <citation type="submission" date="2019-03" db="EMBL/GenBank/DDBJ databases">
        <title>First draft genome of Liparis tanakae, snailfish: a comprehensive survey of snailfish specific genes.</title>
        <authorList>
            <person name="Kim W."/>
            <person name="Song I."/>
            <person name="Jeong J.-H."/>
            <person name="Kim D."/>
            <person name="Kim S."/>
            <person name="Ryu S."/>
            <person name="Song J.Y."/>
            <person name="Lee S.K."/>
        </authorList>
    </citation>
    <scope>NUCLEOTIDE SEQUENCE [LARGE SCALE GENOMIC DNA]</scope>
    <source>
        <tissue evidence="1">Muscle</tissue>
    </source>
</reference>